<keyword evidence="3" id="KW-1185">Reference proteome</keyword>
<reference evidence="2 3" key="1">
    <citation type="journal article" date="2011" name="Int. J. Syst. Evol. Microbiol.">
        <title>Description of Undibacterium oligocarboniphilum sp. nov., isolated from purified water, and Undibacterium pigrum strain CCUG 49012 as the type strain of Undibacterium parvum sp. nov., and emended descriptions of the genus Undibacterium and the species Undibacterium pigrum.</title>
        <authorList>
            <person name="Eder W."/>
            <person name="Wanner G."/>
            <person name="Ludwig W."/>
            <person name="Busse H.J."/>
            <person name="Ziemke-Kageler F."/>
            <person name="Lang E."/>
        </authorList>
    </citation>
    <scope>NUCLEOTIDE SEQUENCE [LARGE SCALE GENOMIC DNA]</scope>
    <source>
        <strain evidence="2 3">DSM 23061</strain>
    </source>
</reference>
<evidence type="ECO:0000313" key="2">
    <source>
        <dbReference type="EMBL" id="AZP13099.1"/>
    </source>
</evidence>
<dbReference type="OrthoDB" id="7069086at2"/>
<keyword evidence="1" id="KW-0812">Transmembrane</keyword>
<protein>
    <submittedName>
        <fullName evidence="2">Uncharacterized protein</fullName>
    </submittedName>
</protein>
<gene>
    <name evidence="2" type="ORF">EJN92_14490</name>
</gene>
<organism evidence="2 3">
    <name type="scientific">Undibacterium parvum</name>
    <dbReference type="NCBI Taxonomy" id="401471"/>
    <lineage>
        <taxon>Bacteria</taxon>
        <taxon>Pseudomonadati</taxon>
        <taxon>Pseudomonadota</taxon>
        <taxon>Betaproteobacteria</taxon>
        <taxon>Burkholderiales</taxon>
        <taxon>Oxalobacteraceae</taxon>
        <taxon>Undibacterium</taxon>
    </lineage>
</organism>
<name>A0A3Q9BRY0_9BURK</name>
<proteinExistence type="predicted"/>
<sequence>MIKKSTSHTFANIGIGFSIMGIFSIYLIDNKYCTNFKLILPAFTTFLGAVLAFRLNSLKDDKEELKKKKSALNLALFVLARQHNALQNILKEIEPFRDKPNRAFSLPAIKPPEYNDLVQNFGDLSFLLDLDTNEIEILMKLTIVQEGFDVTKIALSSRNEMYIEELQKIISEKKLNGKNFTKEELVEIFGEKLFHGAIQGVDQIYKHVDFSAKEVPAAFSNLRCTAKKLFPKEKFIQVESLPETTK</sequence>
<dbReference type="KEGG" id="upv:EJN92_14490"/>
<dbReference type="Proteomes" id="UP000275663">
    <property type="component" value="Chromosome"/>
</dbReference>
<evidence type="ECO:0000313" key="3">
    <source>
        <dbReference type="Proteomes" id="UP000275663"/>
    </source>
</evidence>
<keyword evidence="1" id="KW-0472">Membrane</keyword>
<feature type="transmembrane region" description="Helical" evidence="1">
    <location>
        <begin position="9"/>
        <end position="28"/>
    </location>
</feature>
<dbReference type="EMBL" id="CP034464">
    <property type="protein sequence ID" value="AZP13099.1"/>
    <property type="molecule type" value="Genomic_DNA"/>
</dbReference>
<evidence type="ECO:0000256" key="1">
    <source>
        <dbReference type="SAM" id="Phobius"/>
    </source>
</evidence>
<keyword evidence="1" id="KW-1133">Transmembrane helix</keyword>
<dbReference type="AlphaFoldDB" id="A0A3Q9BRY0"/>
<accession>A0A3Q9BRY0</accession>
<feature type="transmembrane region" description="Helical" evidence="1">
    <location>
        <begin position="34"/>
        <end position="53"/>
    </location>
</feature>
<dbReference type="RefSeq" id="WP_126128475.1">
    <property type="nucleotide sequence ID" value="NZ_CP034464.1"/>
</dbReference>